<dbReference type="GO" id="GO:0009306">
    <property type="term" value="P:protein secretion"/>
    <property type="evidence" value="ECO:0007669"/>
    <property type="project" value="InterPro"/>
</dbReference>
<dbReference type="EMBL" id="QYUN01000002">
    <property type="protein sequence ID" value="RJG05329.1"/>
    <property type="molecule type" value="Genomic_DNA"/>
</dbReference>
<dbReference type="RefSeq" id="WP_119736929.1">
    <property type="nucleotide sequence ID" value="NZ_QYUN01000002.1"/>
</dbReference>
<feature type="signal peptide" evidence="2">
    <location>
        <begin position="1"/>
        <end position="27"/>
    </location>
</feature>
<dbReference type="InterPro" id="IPR001775">
    <property type="entry name" value="GspD/PilQ"/>
</dbReference>
<evidence type="ECO:0000313" key="6">
    <source>
        <dbReference type="Proteomes" id="UP000285190"/>
    </source>
</evidence>
<keyword evidence="6" id="KW-1185">Reference proteome</keyword>
<comment type="similarity">
    <text evidence="1">Belongs to the bacterial secretin family.</text>
</comment>
<dbReference type="AlphaFoldDB" id="A0A418WYL0"/>
<organism evidence="5 6">
    <name type="scientific">Noviherbaspirillum cavernae</name>
    <dbReference type="NCBI Taxonomy" id="2320862"/>
    <lineage>
        <taxon>Bacteria</taxon>
        <taxon>Pseudomonadati</taxon>
        <taxon>Pseudomonadota</taxon>
        <taxon>Betaproteobacteria</taxon>
        <taxon>Burkholderiales</taxon>
        <taxon>Oxalobacteraceae</taxon>
        <taxon>Noviherbaspirillum</taxon>
    </lineage>
</organism>
<dbReference type="Pfam" id="PF00263">
    <property type="entry name" value="Secretin"/>
    <property type="match status" value="1"/>
</dbReference>
<evidence type="ECO:0000256" key="2">
    <source>
        <dbReference type="SAM" id="SignalP"/>
    </source>
</evidence>
<evidence type="ECO:0000256" key="1">
    <source>
        <dbReference type="RuleBase" id="RU004003"/>
    </source>
</evidence>
<feature type="domain" description="Type II/III secretion system secretin-like" evidence="3">
    <location>
        <begin position="249"/>
        <end position="403"/>
    </location>
</feature>
<feature type="domain" description="Pilus formation protein N-terminal" evidence="4">
    <location>
        <begin position="37"/>
        <end position="103"/>
    </location>
</feature>
<dbReference type="GO" id="GO:0015627">
    <property type="term" value="C:type II protein secretion system complex"/>
    <property type="evidence" value="ECO:0007669"/>
    <property type="project" value="TreeGrafter"/>
</dbReference>
<gene>
    <name evidence="5" type="ORF">D3870_04225</name>
</gene>
<keyword evidence="2" id="KW-0732">Signal</keyword>
<evidence type="ECO:0000313" key="5">
    <source>
        <dbReference type="EMBL" id="RJG05329.1"/>
    </source>
</evidence>
<dbReference type="InterPro" id="IPR032789">
    <property type="entry name" value="T2SS-T3SS_pil_N"/>
</dbReference>
<accession>A0A418WYL0</accession>
<dbReference type="PRINTS" id="PR00811">
    <property type="entry name" value="BCTERIALGSPD"/>
</dbReference>
<proteinExistence type="inferred from homology"/>
<evidence type="ECO:0000259" key="4">
    <source>
        <dbReference type="Pfam" id="PF13629"/>
    </source>
</evidence>
<sequence>MLNQLLRLLRLFAIGACFAAASGALHAQERLSDIKNNEILMFVGEVKILPMERIQRIAVGNGKLFSTSVLGNKELLLIAEAVGDSSLVIWSDNSRKTVYTVRISPKDAGDAQRSVNAMLSDIPGIQINTVGTNVVISGTASKENLVRIATAVKMYPQAVSVVREEDVSMKKMVYMKVQIVEMKKSLLENIGLQWPGSAAGPMLGFSGNFGSDRPQTQGALKGVLPVPNNGLLTYLGISTLINTTINLAKNNGDAFVLAEPELSARSGGEAKFLAGGQIPLPVSSAFAASVEFKDYGIRLLIKPVADDQGNIMAQIKTEISSIDSSVSVQSIPGFLTRQSETEINVKNGQTIVMSGLVNTEMSNDATKVPGISNVPVLGRLFRSDNFKTGRTDLVILVTPTVVDPSSTINRERIEKTMDIRERFERKLSNQDIID</sequence>
<dbReference type="PANTHER" id="PTHR30332:SF17">
    <property type="entry name" value="TYPE IV PILIATION SYSTEM PROTEIN DR_0774-RELATED"/>
    <property type="match status" value="1"/>
</dbReference>
<reference evidence="5 6" key="1">
    <citation type="submission" date="2018-09" db="EMBL/GenBank/DDBJ databases">
        <authorList>
            <person name="Zhu H."/>
        </authorList>
    </citation>
    <scope>NUCLEOTIDE SEQUENCE [LARGE SCALE GENOMIC DNA]</scope>
    <source>
        <strain evidence="5 6">K2R10-39</strain>
    </source>
</reference>
<feature type="chain" id="PRO_5019267067" evidence="2">
    <location>
        <begin position="28"/>
        <end position="434"/>
    </location>
</feature>
<dbReference type="PANTHER" id="PTHR30332">
    <property type="entry name" value="PROBABLE GENERAL SECRETION PATHWAY PROTEIN D"/>
    <property type="match status" value="1"/>
</dbReference>
<dbReference type="InterPro" id="IPR004846">
    <property type="entry name" value="T2SS/T3SS_dom"/>
</dbReference>
<dbReference type="InterPro" id="IPR050810">
    <property type="entry name" value="Bact_Secretion_Sys_Channel"/>
</dbReference>
<protein>
    <submittedName>
        <fullName evidence="5">Type II and III secretion system protein</fullName>
    </submittedName>
</protein>
<dbReference type="OrthoDB" id="9775455at2"/>
<name>A0A418WYL0_9BURK</name>
<dbReference type="Pfam" id="PF13629">
    <property type="entry name" value="T2SS-T3SS_pil_N"/>
    <property type="match status" value="1"/>
</dbReference>
<comment type="caution">
    <text evidence="5">The sequence shown here is derived from an EMBL/GenBank/DDBJ whole genome shotgun (WGS) entry which is preliminary data.</text>
</comment>
<dbReference type="Proteomes" id="UP000285190">
    <property type="component" value="Unassembled WGS sequence"/>
</dbReference>
<evidence type="ECO:0000259" key="3">
    <source>
        <dbReference type="Pfam" id="PF00263"/>
    </source>
</evidence>